<name>A0ABV2H724_9HYPH</name>
<proteinExistence type="predicted"/>
<evidence type="ECO:0008006" key="4">
    <source>
        <dbReference type="Google" id="ProtNLM"/>
    </source>
</evidence>
<sequence length="90" mass="9965">MTKVIYKIVEHDGGWAYRLGDVFSETFPTHSDALQAARIVAAEQQVGGEPEEISWQDASGKWHTEYSDGGDRPEAEVVDSDGDDQPSQRL</sequence>
<reference evidence="2 3" key="1">
    <citation type="submission" date="2024-06" db="EMBL/GenBank/DDBJ databases">
        <title>Genomic Encyclopedia of Type Strains, Phase IV (KMG-IV): sequencing the most valuable type-strain genomes for metagenomic binning, comparative biology and taxonomic classification.</title>
        <authorList>
            <person name="Goeker M."/>
        </authorList>
    </citation>
    <scope>NUCLEOTIDE SEQUENCE [LARGE SCALE GENOMIC DNA]</scope>
    <source>
        <strain evidence="2 3">DSM 105042</strain>
    </source>
</reference>
<accession>A0ABV2H724</accession>
<dbReference type="EMBL" id="JBEPLJ010000008">
    <property type="protein sequence ID" value="MET3586343.1"/>
    <property type="molecule type" value="Genomic_DNA"/>
</dbReference>
<evidence type="ECO:0000256" key="1">
    <source>
        <dbReference type="SAM" id="MobiDB-lite"/>
    </source>
</evidence>
<gene>
    <name evidence="2" type="ORF">ABID21_002460</name>
</gene>
<evidence type="ECO:0000313" key="3">
    <source>
        <dbReference type="Proteomes" id="UP001549031"/>
    </source>
</evidence>
<dbReference type="InterPro" id="IPR018691">
    <property type="entry name" value="DUF2188"/>
</dbReference>
<dbReference type="Pfam" id="PF09954">
    <property type="entry name" value="DUF2188"/>
    <property type="match status" value="1"/>
</dbReference>
<protein>
    <recommendedName>
        <fullName evidence="4">DUF2188 domain-containing protein</fullName>
    </recommendedName>
</protein>
<evidence type="ECO:0000313" key="2">
    <source>
        <dbReference type="EMBL" id="MET3586343.1"/>
    </source>
</evidence>
<organism evidence="2 3">
    <name type="scientific">Pseudorhizobium tarimense</name>
    <dbReference type="NCBI Taxonomy" id="1079109"/>
    <lineage>
        <taxon>Bacteria</taxon>
        <taxon>Pseudomonadati</taxon>
        <taxon>Pseudomonadota</taxon>
        <taxon>Alphaproteobacteria</taxon>
        <taxon>Hyphomicrobiales</taxon>
        <taxon>Rhizobiaceae</taxon>
        <taxon>Rhizobium/Agrobacterium group</taxon>
        <taxon>Pseudorhizobium</taxon>
    </lineage>
</organism>
<keyword evidence="3" id="KW-1185">Reference proteome</keyword>
<dbReference type="Proteomes" id="UP001549031">
    <property type="component" value="Unassembled WGS sequence"/>
</dbReference>
<comment type="caution">
    <text evidence="2">The sequence shown here is derived from an EMBL/GenBank/DDBJ whole genome shotgun (WGS) entry which is preliminary data.</text>
</comment>
<feature type="compositionally biased region" description="Basic and acidic residues" evidence="1">
    <location>
        <begin position="60"/>
        <end position="75"/>
    </location>
</feature>
<feature type="region of interest" description="Disordered" evidence="1">
    <location>
        <begin position="45"/>
        <end position="90"/>
    </location>
</feature>
<dbReference type="RefSeq" id="WP_247244051.1">
    <property type="nucleotide sequence ID" value="NZ_JALJRA010000008.1"/>
</dbReference>